<dbReference type="InterPro" id="IPR000215">
    <property type="entry name" value="Serpin_fam"/>
</dbReference>
<dbReference type="SUPFAM" id="SSF56574">
    <property type="entry name" value="Serpins"/>
    <property type="match status" value="1"/>
</dbReference>
<dbReference type="Gene3D" id="2.30.39.10">
    <property type="entry name" value="Alpha-1-antitrypsin, domain 1"/>
    <property type="match status" value="1"/>
</dbReference>
<feature type="domain" description="Serpin" evidence="2">
    <location>
        <begin position="54"/>
        <end position="412"/>
    </location>
</feature>
<name>A0ABP9FTD0_9MICC</name>
<dbReference type="PANTHER" id="PTHR11461">
    <property type="entry name" value="SERINE PROTEASE INHIBITOR, SERPIN"/>
    <property type="match status" value="1"/>
</dbReference>
<keyword evidence="4" id="KW-1185">Reference proteome</keyword>
<evidence type="ECO:0000259" key="2">
    <source>
        <dbReference type="SMART" id="SM00093"/>
    </source>
</evidence>
<accession>A0ABP9FTD0</accession>
<evidence type="ECO:0000313" key="4">
    <source>
        <dbReference type="Proteomes" id="UP001500368"/>
    </source>
</evidence>
<dbReference type="Proteomes" id="UP001500368">
    <property type="component" value="Unassembled WGS sequence"/>
</dbReference>
<evidence type="ECO:0000256" key="1">
    <source>
        <dbReference type="RuleBase" id="RU000411"/>
    </source>
</evidence>
<sequence>MAAASALALLSATACGSDPQSPQLRAEVDYQPASLSSATAAEDVVAAGTRFGAQTLEALAAGENLVVSPASLTTALAMLAEAAEGPAAAELEELLGAAGESRTEAFSALQAAVREYDGDPAAVQEDDLPERPLLHLANQLVTQDGVDPDDDLLETLASAYDAGLVTTDFAQQESKDLLDSWVDEHTGGLIEKSGVQAPDDRIQFVLQNAVVLAAQWQSPFSESATAEGDFITGTGASVRTDLMQQRLFASYTEYDGAQAVRLPYTEGFAMDVVLPAEGQDPAAITGEDWLEISAALGEESAGAEVDLMLPRVEISSSEDLIDLLLELGLEATVAGDDLNKLAPGTRLSQVAHQTVMRVDEDGTVAAGVTEIVGLTSGTLEEPVQLHVDRPYALHIVHTETDWPLFMGVVYDPTAE</sequence>
<dbReference type="InterPro" id="IPR023796">
    <property type="entry name" value="Serpin_dom"/>
</dbReference>
<proteinExistence type="inferred from homology"/>
<gene>
    <name evidence="3" type="ORF">GCM10025790_09800</name>
</gene>
<dbReference type="SMART" id="SM00093">
    <property type="entry name" value="SERPIN"/>
    <property type="match status" value="1"/>
</dbReference>
<dbReference type="Gene3D" id="3.30.497.10">
    <property type="entry name" value="Antithrombin, subunit I, domain 2"/>
    <property type="match status" value="1"/>
</dbReference>
<comment type="similarity">
    <text evidence="1">Belongs to the serpin family.</text>
</comment>
<dbReference type="Pfam" id="PF00079">
    <property type="entry name" value="Serpin"/>
    <property type="match status" value="1"/>
</dbReference>
<comment type="caution">
    <text evidence="3">The sequence shown here is derived from an EMBL/GenBank/DDBJ whole genome shotgun (WGS) entry which is preliminary data.</text>
</comment>
<reference evidence="4" key="1">
    <citation type="journal article" date="2019" name="Int. J. Syst. Evol. Microbiol.">
        <title>The Global Catalogue of Microorganisms (GCM) 10K type strain sequencing project: providing services to taxonomists for standard genome sequencing and annotation.</title>
        <authorList>
            <consortium name="The Broad Institute Genomics Platform"/>
            <consortium name="The Broad Institute Genome Sequencing Center for Infectious Disease"/>
            <person name="Wu L."/>
            <person name="Ma J."/>
        </authorList>
    </citation>
    <scope>NUCLEOTIDE SEQUENCE [LARGE SCALE GENOMIC DNA]</scope>
    <source>
        <strain evidence="4">JCM 19129</strain>
    </source>
</reference>
<dbReference type="InterPro" id="IPR042178">
    <property type="entry name" value="Serpin_sf_1"/>
</dbReference>
<protein>
    <submittedName>
        <fullName evidence="3">Serpin family protein</fullName>
    </submittedName>
</protein>
<dbReference type="InterPro" id="IPR036186">
    <property type="entry name" value="Serpin_sf"/>
</dbReference>
<evidence type="ECO:0000313" key="3">
    <source>
        <dbReference type="EMBL" id="GAA4916531.1"/>
    </source>
</evidence>
<dbReference type="PANTHER" id="PTHR11461:SF211">
    <property type="entry name" value="GH10112P-RELATED"/>
    <property type="match status" value="1"/>
</dbReference>
<dbReference type="InterPro" id="IPR042185">
    <property type="entry name" value="Serpin_sf_2"/>
</dbReference>
<dbReference type="EMBL" id="BAABLW010000005">
    <property type="protein sequence ID" value="GAA4916531.1"/>
    <property type="molecule type" value="Genomic_DNA"/>
</dbReference>
<organism evidence="3 4">
    <name type="scientific">Nesterenkonia rhizosphaerae</name>
    <dbReference type="NCBI Taxonomy" id="1348272"/>
    <lineage>
        <taxon>Bacteria</taxon>
        <taxon>Bacillati</taxon>
        <taxon>Actinomycetota</taxon>
        <taxon>Actinomycetes</taxon>
        <taxon>Micrococcales</taxon>
        <taxon>Micrococcaceae</taxon>
        <taxon>Nesterenkonia</taxon>
    </lineage>
</organism>
<dbReference type="RefSeq" id="WP_345476955.1">
    <property type="nucleotide sequence ID" value="NZ_BAABLW010000005.1"/>
</dbReference>